<feature type="domain" description="GerMN" evidence="2">
    <location>
        <begin position="220"/>
        <end position="309"/>
    </location>
</feature>
<reference evidence="4" key="1">
    <citation type="submission" date="2019-09" db="EMBL/GenBank/DDBJ databases">
        <title>Mumia zhuanghuii sp. nov. isolated from the intestinal contents of plateau pika (Ochotona curzoniae) in the Qinghai-Tibet plateau of China.</title>
        <authorList>
            <person name="Tian Z."/>
        </authorList>
    </citation>
    <scope>NUCLEOTIDE SEQUENCE [LARGE SCALE GENOMIC DNA]</scope>
    <source>
        <strain evidence="4">JCM 30598</strain>
    </source>
</reference>
<dbReference type="InterPro" id="IPR059026">
    <property type="entry name" value="LpqB_N"/>
</dbReference>
<dbReference type="SMART" id="SM00909">
    <property type="entry name" value="Germane"/>
    <property type="match status" value="1"/>
</dbReference>
<comment type="caution">
    <text evidence="3">The sequence shown here is derived from an EMBL/GenBank/DDBJ whole genome shotgun (WGS) entry which is preliminary data.</text>
</comment>
<gene>
    <name evidence="3" type="ORF">F6B43_06295</name>
</gene>
<evidence type="ECO:0000256" key="1">
    <source>
        <dbReference type="SAM" id="MobiDB-lite"/>
    </source>
</evidence>
<feature type="compositionally biased region" description="Low complexity" evidence="1">
    <location>
        <begin position="120"/>
        <end position="130"/>
    </location>
</feature>
<keyword evidence="4" id="KW-1185">Reference proteome</keyword>
<protein>
    <recommendedName>
        <fullName evidence="2">GerMN domain-containing protein</fullName>
    </recommendedName>
</protein>
<dbReference type="AlphaFoldDB" id="A0A5J5J7U1"/>
<evidence type="ECO:0000313" key="4">
    <source>
        <dbReference type="Proteomes" id="UP000325827"/>
    </source>
</evidence>
<dbReference type="RefSeq" id="WP_150447973.1">
    <property type="nucleotide sequence ID" value="NZ_VYSA01000001.1"/>
</dbReference>
<evidence type="ECO:0000259" key="2">
    <source>
        <dbReference type="SMART" id="SM00909"/>
    </source>
</evidence>
<dbReference type="PROSITE" id="PS51257">
    <property type="entry name" value="PROKAR_LIPOPROTEIN"/>
    <property type="match status" value="1"/>
</dbReference>
<accession>A0A5J5J7U1</accession>
<dbReference type="InterPro" id="IPR019606">
    <property type="entry name" value="GerMN"/>
</dbReference>
<dbReference type="Proteomes" id="UP000325827">
    <property type="component" value="Unassembled WGS sequence"/>
</dbReference>
<dbReference type="Pfam" id="PF10647">
    <property type="entry name" value="Gmad1"/>
    <property type="match status" value="1"/>
</dbReference>
<feature type="region of interest" description="Disordered" evidence="1">
    <location>
        <begin position="101"/>
        <end position="130"/>
    </location>
</feature>
<proteinExistence type="predicted"/>
<dbReference type="OrthoDB" id="3226781at2"/>
<evidence type="ECO:0000313" key="3">
    <source>
        <dbReference type="EMBL" id="KAA9111204.1"/>
    </source>
</evidence>
<dbReference type="InterPro" id="IPR018910">
    <property type="entry name" value="LpqB_C"/>
</dbReference>
<sequence>MTRQRHKASRLGAVVLALVTAVVLTACAGLPTGGPVRLGLGAGDDGGVPAFVFEPDSPQVGASAQQIVEGFIRAGSGPGPTNGWSVAREYLAPEIHDTWKPTTGVTIDDGTRDYGEEAPADATAASPSPSADTTIVLTLTSVASVDATGVYTVDAGSTRLLFRLAKQADGEWRITQAPDGIVLDQNVFPSVYHRYSLMFFDPTWQFLVPDLRWFPTTNPSTSIAGALLGGPSVWLAGSVKSAFPDSVQLDVPSVQVTDSVAQVRLNRATLAVDAPTLNRMQTQLEGSLKTATVTGVQMSVGGTPLNATAVSVRSTQVDATPLVLTAAGFGYLNGDAVGGDSIPGLSDAIAKAGPVAVQVGPDRDMAAVRFASGSVGRIEATGALAELDTRQGLIDPSIDPSGFVWSVPRDQPTALAAFDDSGQRTAITAAWNGATQVWSIAMSRDGTRLAALVTAGGRSAAWVFGVIRDTAGVPRQLGEPLELSVPPGSGTGIAWLDDTTLGVVTSSGDTSVVTEQPIGGPSSTVAGPAGITTVAGANQTTTVRMRDSAGVLYAKRGSNWQQIATGVLVLATQQGSPQESPQGPAQ</sequence>
<dbReference type="SUPFAM" id="SSF69322">
    <property type="entry name" value="Tricorn protease domain 2"/>
    <property type="match status" value="1"/>
</dbReference>
<dbReference type="EMBL" id="VYSA01000001">
    <property type="protein sequence ID" value="KAA9111204.1"/>
    <property type="molecule type" value="Genomic_DNA"/>
</dbReference>
<dbReference type="Pfam" id="PF25976">
    <property type="entry name" value="LpqB_N"/>
    <property type="match status" value="1"/>
</dbReference>
<name>A0A5J5J7U1_9MICO</name>
<organism evidence="3 4">
    <name type="scientific">Microbacterium rhizomatis</name>
    <dbReference type="NCBI Taxonomy" id="1631477"/>
    <lineage>
        <taxon>Bacteria</taxon>
        <taxon>Bacillati</taxon>
        <taxon>Actinomycetota</taxon>
        <taxon>Actinomycetes</taxon>
        <taxon>Micrococcales</taxon>
        <taxon>Microbacteriaceae</taxon>
        <taxon>Microbacterium</taxon>
    </lineage>
</organism>